<feature type="transmembrane region" description="Helical" evidence="1">
    <location>
        <begin position="52"/>
        <end position="73"/>
    </location>
</feature>
<organism evidence="3 4">
    <name type="scientific">Hespellia stercorisuis DSM 15480</name>
    <dbReference type="NCBI Taxonomy" id="1121950"/>
    <lineage>
        <taxon>Bacteria</taxon>
        <taxon>Bacillati</taxon>
        <taxon>Bacillota</taxon>
        <taxon>Clostridia</taxon>
        <taxon>Lachnospirales</taxon>
        <taxon>Lachnospiraceae</taxon>
        <taxon>Hespellia</taxon>
    </lineage>
</organism>
<dbReference type="STRING" id="1121950.SAMN02745243_03533"/>
<keyword evidence="1" id="KW-0472">Membrane</keyword>
<dbReference type="RefSeq" id="WP_073112852.1">
    <property type="nucleotide sequence ID" value="NZ_FQZY01000074.1"/>
</dbReference>
<keyword evidence="1" id="KW-1133">Transmembrane helix</keyword>
<name>A0A1M6UKH3_9FIRM</name>
<evidence type="ECO:0000313" key="4">
    <source>
        <dbReference type="Proteomes" id="UP000184301"/>
    </source>
</evidence>
<keyword evidence="1" id="KW-0812">Transmembrane</keyword>
<protein>
    <submittedName>
        <fullName evidence="3">YcxB-like protein</fullName>
    </submittedName>
</protein>
<sequence>MSAKFQITMTQKDIFDFMIYHTYTHVSGILGVVIGVVCLALGVTQFQQGSELIAAAEWFLALAFLVYTPFSLWHKSGEQLKKTEMFREPISYEVNENGVAAGQGKNRQQYPWNSFYKAVSTNQALIIYMSKAQTLILPIGQLGENYAAVVQVISTNMPPDKVKIRRVS</sequence>
<dbReference type="EMBL" id="FQZY01000074">
    <property type="protein sequence ID" value="SHK69745.1"/>
    <property type="molecule type" value="Genomic_DNA"/>
</dbReference>
<dbReference type="InterPro" id="IPR025588">
    <property type="entry name" value="YcxB-like_C"/>
</dbReference>
<feature type="transmembrane region" description="Helical" evidence="1">
    <location>
        <begin position="20"/>
        <end position="46"/>
    </location>
</feature>
<gene>
    <name evidence="3" type="ORF">SAMN02745243_03533</name>
</gene>
<dbReference type="Pfam" id="PF14317">
    <property type="entry name" value="YcxB"/>
    <property type="match status" value="1"/>
</dbReference>
<accession>A0A1M6UKH3</accession>
<evidence type="ECO:0000313" key="3">
    <source>
        <dbReference type="EMBL" id="SHK69745.1"/>
    </source>
</evidence>
<keyword evidence="4" id="KW-1185">Reference proteome</keyword>
<dbReference type="AlphaFoldDB" id="A0A1M6UKH3"/>
<evidence type="ECO:0000256" key="1">
    <source>
        <dbReference type="SAM" id="Phobius"/>
    </source>
</evidence>
<proteinExistence type="predicted"/>
<dbReference type="OrthoDB" id="9792641at2"/>
<reference evidence="3 4" key="1">
    <citation type="submission" date="2016-11" db="EMBL/GenBank/DDBJ databases">
        <authorList>
            <person name="Jaros S."/>
            <person name="Januszkiewicz K."/>
            <person name="Wedrychowicz H."/>
        </authorList>
    </citation>
    <scope>NUCLEOTIDE SEQUENCE [LARGE SCALE GENOMIC DNA]</scope>
    <source>
        <strain evidence="3 4">DSM 15480</strain>
    </source>
</reference>
<feature type="domain" description="YcxB-like C-terminal" evidence="2">
    <location>
        <begin position="95"/>
        <end position="138"/>
    </location>
</feature>
<evidence type="ECO:0000259" key="2">
    <source>
        <dbReference type="Pfam" id="PF14317"/>
    </source>
</evidence>
<dbReference type="Proteomes" id="UP000184301">
    <property type="component" value="Unassembled WGS sequence"/>
</dbReference>